<accession>A0ABY1Z813</accession>
<evidence type="ECO:0000313" key="3">
    <source>
        <dbReference type="EMBL" id="TBV07237.1"/>
    </source>
</evidence>
<dbReference type="Gene3D" id="2.160.20.10">
    <property type="entry name" value="Single-stranded right-handed beta-helix, Pectin lyase-like"/>
    <property type="match status" value="1"/>
</dbReference>
<dbReference type="Pfam" id="PF05860">
    <property type="entry name" value="TPS"/>
    <property type="match status" value="1"/>
</dbReference>
<dbReference type="InterPro" id="IPR025157">
    <property type="entry name" value="Hemagglutinin_rpt"/>
</dbReference>
<evidence type="ECO:0000256" key="1">
    <source>
        <dbReference type="SAM" id="MobiDB-lite"/>
    </source>
</evidence>
<keyword evidence="4" id="KW-1185">Reference proteome</keyword>
<dbReference type="CDD" id="cd00719">
    <property type="entry name" value="GIY-YIG_SF"/>
    <property type="match status" value="1"/>
</dbReference>
<dbReference type="NCBIfam" id="TIGR01731">
    <property type="entry name" value="fil_hemag_20aa"/>
    <property type="match status" value="37"/>
</dbReference>
<dbReference type="InterPro" id="IPR008619">
    <property type="entry name" value="Filamentous_hemagglutn_rpt"/>
</dbReference>
<dbReference type="SMART" id="SM00912">
    <property type="entry name" value="Haemagg_act"/>
    <property type="match status" value="1"/>
</dbReference>
<feature type="region of interest" description="Disordered" evidence="1">
    <location>
        <begin position="2634"/>
        <end position="2654"/>
    </location>
</feature>
<reference evidence="3 4" key="1">
    <citation type="submission" date="2018-06" db="EMBL/GenBank/DDBJ databases">
        <title>Three novel Pseudomonas species isolated from symptomatic oak.</title>
        <authorList>
            <person name="Bueno-Gonzalez V."/>
            <person name="Brady C."/>
        </authorList>
    </citation>
    <scope>NUCLEOTIDE SEQUENCE [LARGE SCALE GENOMIC DNA]</scope>
    <source>
        <strain evidence="3 4">P26B</strain>
    </source>
</reference>
<organism evidence="3 4">
    <name type="scientific">Phytopseudomonas dryadis</name>
    <dbReference type="NCBI Taxonomy" id="2487520"/>
    <lineage>
        <taxon>Bacteria</taxon>
        <taxon>Pseudomonadati</taxon>
        <taxon>Pseudomonadota</taxon>
        <taxon>Gammaproteobacteria</taxon>
        <taxon>Pseudomonadales</taxon>
        <taxon>Pseudomonadaceae</taxon>
        <taxon>Phytopseudomonas</taxon>
    </lineage>
</organism>
<protein>
    <submittedName>
        <fullName evidence="3">Hemagglutinin</fullName>
    </submittedName>
</protein>
<dbReference type="InterPro" id="IPR010069">
    <property type="entry name" value="CdiA_FHA1_rpt"/>
</dbReference>
<dbReference type="Proteomes" id="UP000291334">
    <property type="component" value="Unassembled WGS sequence"/>
</dbReference>
<dbReference type="NCBIfam" id="TIGR01901">
    <property type="entry name" value="adhes_NPXG"/>
    <property type="match status" value="1"/>
</dbReference>
<name>A0ABY1Z813_9GAMM</name>
<feature type="domain" description="Filamentous haemagglutinin FhaB/tRNA nuclease CdiA-like TPS" evidence="2">
    <location>
        <begin position="54"/>
        <end position="175"/>
    </location>
</feature>
<sequence length="3753" mass="386598">MRLGVIDMDVRRPFFQNIALILAGVLFLNPIVATAAQLAVDSAAGGNTSLGQAGNGVPIVNIATPNGSGLSHNKFSDYNVGQQGLILNNATERLQGTQQGGIILGNPNLSGRAAGVILNEVTGSNRSQLQGYTEVAGQAAHVIVANPHGISCDGCGFLNTPRATLSTGTPVIDNGQLRSFDVNGGDIAIEGAGLNASNLDQFDLITRSAKLNAELHAQRLNVITGRNEVDAATLQATAKAADGSEAPLLAIDSSALGGMYAGAIRLVGTEAGVGVKLAGDLAASAGDIQIEANGQLTVANAAASGQIAVLAGQVETQGQVYAGTRLDVQAQGNLVNRGSLAARDRLALSSGATLENRGHVEAGVNADNSRNGTGTVELVGQQVRNAGSVVASRDVHVEAKGELDNSGGHIASQGDLAAEVGQLTQVAGELLAEGDLRLTGQRLDNRKGVVAANGQLALTADAIDNRGGEISSRGTVSLTATSLDNSDSGRLLAAHLNLAAVRLLNRDQGLIFGRDQVHLSGAHLNNAGGTLASDTRVLIELTARAGDPARDGQLINSEGKLSSEGTLSVSAAGVDNSGGNLSSAGAMQITSQGALLNQQGRLLTDAGLVLRSAGLDNRHGQISAVEHLSVTTGRFDNDSGRLTGSATLDLQTGQISNAQGRIATSGPLSVQASGLAQQGGELFSQSRLTLDLNGGDLNNDAGLLHAPDRLLLNNLGAVSNRQGEISSSQGFSLAATSLDNAQGRLLSERNLTLRIQGVLDNLAGLISAKGVDLRAKGLVNEAGTLFARDDLAIDVTGTLSNASKGLIQSAGDLRLASGMLSNAGGTLLAGQALDLRSAGAVDNRNGGLINSQGTLTVDAASLDSSQGGEVSAKGDLRLSLDRLTQQQGALIGESALTLDLRQGELDNQQGLITSNGPLTLSNLRALDNRGGEVSSLGVLALAAASLNNQNGHLISREWLRLSLGHSDNQGGLLSGWQGLQLIGTTLDNRQLGTLSSRDGDLDVQLTGALLNSGEGALVAAGRLDVDADSLDNSDRGILSSGAGQHLLIAQDLDNRGGQIDASGNLVIDTGSLSNAGGSLLARQDLTLSSGGLDNAGGRISASGAATLNVDGTLVNTAGQLASGGPLRIDAKTLNNQGGTLASQSTGHFAVTQLNNSDSGTLAANGALHLDVAGAAHNRADGLIYSRDANLHLNAASLDNSGGAIQGQGDLLLNIGAALNNQSGTLQSRTGAVELTAASLDNRQGTLASLEDWVRIRLSGWLRNGASEQGGLIQGQHLDLLVAGNLDNTAGRIHALGGAATLQAGAFDNQNGTLYAQGDLLLRGGDLNNRSGKIGAANIALEHDSSAVLNNQQGIVESRGALRLQGASLNNQGGQLRALGTSGTTFFTLGGLLDNRSGLLETANRDLTLNLGSLLNQNGKLLHAGSGEFGVALAQVARAGGSFVTQGSLTLKADSWSNDSILQAGHLTLDIGTFEQTANGQLLATGSLTGKGGNWINHGLIASDGPLSLTLSGGYSGNGRVTSQGDLDVKAARLSLSDTASITAGGAATFALGGALLNQGRLTSAENLTLSATSLNNQGTLGSAGRLILTTPSLVNENGLLFSGDDMALYVDTFINRYADVYSLGNIFLARNASGAMASRLDNLSATLEAVGDTTLRVGILDNARDRLLIESGIYSARIDERFCVQPGIDCSGKRSSWFEITQRDRLQVTEASAMSQIVAGGDLRIYGDVLNNNSSLISAGGDFSADLRRLDNSGVEEGEIQTTRMFRLVRMDGKYIVRHQNNAQAFTQQYWHESAGYDQQRTGEIAGAINRIISDGDFEQELHSYGSRTILSSGDQRYAGIIQAAGNVAINAQQNVGNGVTRPGSTHVISGNRSGSTSAGAADSFIPITLNSQLPPDLAQQQINPLTLPGFSLPSGQNGLFRLSDQAGSDSQVGESASGQQWALAGTTLDQAQRDSANGMQIDGVFVGHLGQAPGAVPIATNQPHKYLIETNPALTELNRFLSSDYMLDLLGYDPDQAQKRLGDGLYEQRLIREAIVARTGQRFIAGLDSDEAMFRYLMNNAIASKEALNLGLGVSLSAEQVAALTHDIVWMEEQEVLGEKVLVPVLYLAQAEGRLAPNGALIQGRDVALISGGDLSNQGTLRASGELDVQAVNIANSGLLQASERLQLLAEDSIRNAQGGIIAGRDVSLVAGNDIVNERTANLQQSSLGDRAWATSFVDSAARIEASDSLSLAAGRDVSNLGSVLDSRGDLTIEAGRDLTIASVQDVQHQSRGSNFLNERVTQLGAEVSAGRDLQVSAGRDLGVVASQVTAGRDLDLGAGRDLVLSSAADESHTYFKSKKVTSINDRVTQQSSEIQAGGNTTLVAGESITVVASKVGAGADIVLSAGEDINLDAAQNEQYSYFYKKKKGGLFSSSKERMSESQSSEAVLSTLSAGNDLVVLAQNDIAARGARLISDQDIYLSAGNDVVLAAAENSQSSAQAKSKSRLFSSKASSQSSGSTTVVGTELEGRNVTVQADNDIFMHAAGLRADNAISLEAGRDIDVGTAQQDQYSSQASKSSSLKWHIFDSLATNGSLTLEQKAKAAQSTSSLEVGSTLSGATIDMVSGRDTAIRGSTLVADQDIRVDAGRNLFITSGESKDDSSAKSSSKKSGEIGNWWQGATGVVSLKQSSENSTTQQLGSQIASLGGDVELTAGEAYRQQASQVIAPQGDVAITAKRVDIEAGYDLLSASQKQSSNRTAVGGTVSSPLIDAVQGAQRMINAAGDTQDSRLTALAAVNTAMSGYQAYEGAQTLASGDLTGFKISVNLSNSKSQSSGSQSGQNVVASSIAAGGDITINATGDGDNSNLNIVGSTLDAGRNVSLNADGSVNLSATQNTANLQGKDSNSGWSAGVGFGVGQQNGFTLELAANKGKGMSEGEAVTYTNTLVNAGEKVTLNSGGDTNLRGAIVTAKQVTAEVGGDLNLASLQDIDNYKSKQQSAGVGLSLCIPPFCAGVSTVSGSFSQQKIDSEYASVGQQTGIKAGDGGFQINVAGNTDLKGAVIASNDKAVEDDKNRLTSATLTHSDIENKAEYKGNSISLSGSYSGAAHDKQGQVINGTDGKPLHEAGVTAGTPIALSASGNDSSTTHSGISAGAITITNEAKQQELTGQTAEEAVAGVNRDVSSDKDGSNTLKPIFDRKEVEAGFEITEQFVRNVGTFLEQRSQESTQAKRDLEAELAKPVEQRDNARIEQLAGTVESNATWEVGGLGRTLVSAISGAAGGNVMGGGGQLLQGAAVNYLQGLATEQVKAIADHLDSETARTALHGIVGCVGAAAQSQSCGGGALGGSASVVLNNLLDTLSDQTASGMTDEQKQNRLNLIGTLVAGITAAAGGEVAVAANAAQIETEHNFLGPASAERLAEAREQLKNKTYSVESLRELISMDQSDQRSDALLSKYIADKDSLSEDEAARLGGYLQLYYYEMASKHGEQSADQAVASLLSGNPAWLGYQFPYAGTSEQKDAAALALGYGFFNTRAKSENEQLYTDATKLLQIHNETQGLANLGDPAIYFLSGAVGSGVRATAATNGALQLTYAGTQAADGDGWNAAGNAVVGLLGIASLKAPTVVTSLDGALVGGNLDTALAVPAWLRYGAALDGNGAKSAGEVASIGGKTCVYNCVVDGVTRYVGITDDIVKRGQAHLREKGIVVSKIRGLDNISRADARAVEQTLIDYHGLGKDGGTLINKINSISSVKNPTKYEQGLIRGAELLKKAGYEGF</sequence>
<dbReference type="Pfam" id="PF05594">
    <property type="entry name" value="Fil_haemagg"/>
    <property type="match status" value="15"/>
</dbReference>
<dbReference type="EMBL" id="QJUM01000008">
    <property type="protein sequence ID" value="TBV07237.1"/>
    <property type="molecule type" value="Genomic_DNA"/>
</dbReference>
<dbReference type="InterPro" id="IPR012334">
    <property type="entry name" value="Pectin_lyas_fold"/>
</dbReference>
<evidence type="ECO:0000259" key="2">
    <source>
        <dbReference type="SMART" id="SM00912"/>
    </source>
</evidence>
<dbReference type="InterPro" id="IPR011050">
    <property type="entry name" value="Pectin_lyase_fold/virulence"/>
</dbReference>
<gene>
    <name evidence="3" type="ORF">DNK34_08355</name>
</gene>
<evidence type="ECO:0000313" key="4">
    <source>
        <dbReference type="Proteomes" id="UP000291334"/>
    </source>
</evidence>
<dbReference type="SUPFAM" id="SSF51126">
    <property type="entry name" value="Pectin lyase-like"/>
    <property type="match status" value="1"/>
</dbReference>
<proteinExistence type="predicted"/>
<comment type="caution">
    <text evidence="3">The sequence shown here is derived from an EMBL/GenBank/DDBJ whole genome shotgun (WGS) entry which is preliminary data.</text>
</comment>
<dbReference type="InterPro" id="IPR008638">
    <property type="entry name" value="FhaB/CdiA-like_TPS"/>
</dbReference>
<dbReference type="Pfam" id="PF13332">
    <property type="entry name" value="Fil_haemagg_2"/>
    <property type="match status" value="7"/>
</dbReference>